<evidence type="ECO:0000313" key="8">
    <source>
        <dbReference type="Proteomes" id="UP001212997"/>
    </source>
</evidence>
<evidence type="ECO:0000313" key="7">
    <source>
        <dbReference type="EMBL" id="KAJ3488131.1"/>
    </source>
</evidence>
<dbReference type="GO" id="GO:0012505">
    <property type="term" value="C:endomembrane system"/>
    <property type="evidence" value="ECO:0007669"/>
    <property type="project" value="UniProtKB-SubCell"/>
</dbReference>
<dbReference type="Pfam" id="PF02487">
    <property type="entry name" value="CLN3"/>
    <property type="match status" value="1"/>
</dbReference>
<feature type="region of interest" description="Disordered" evidence="5">
    <location>
        <begin position="1"/>
        <end position="29"/>
    </location>
</feature>
<evidence type="ECO:0000256" key="4">
    <source>
        <dbReference type="ARBA" id="ARBA00023136"/>
    </source>
</evidence>
<keyword evidence="3 6" id="KW-1133">Transmembrane helix</keyword>
<comment type="caution">
    <text evidence="7">The sequence shown here is derived from an EMBL/GenBank/DDBJ whole genome shotgun (WGS) entry which is preliminary data.</text>
</comment>
<sequence length="142" mass="15584">MPDSEEHEHLEQQECNPLNPESTGDVEPVSKVRGKKRLLFRLGISFFLFGLINNDWMALSPERTDTLRKAVGWVLRSERLWNDCLGELTFLQLSTTYHPPSVAGHSVGYFASGTGAAGLVGASLWWAVRGLGVRTGVGLSSV</sequence>
<organism evidence="7 8">
    <name type="scientific">Meripilus lineatus</name>
    <dbReference type="NCBI Taxonomy" id="2056292"/>
    <lineage>
        <taxon>Eukaryota</taxon>
        <taxon>Fungi</taxon>
        <taxon>Dikarya</taxon>
        <taxon>Basidiomycota</taxon>
        <taxon>Agaricomycotina</taxon>
        <taxon>Agaricomycetes</taxon>
        <taxon>Polyporales</taxon>
        <taxon>Meripilaceae</taxon>
        <taxon>Meripilus</taxon>
    </lineage>
</organism>
<accession>A0AAD5V9K0</accession>
<feature type="compositionally biased region" description="Basic and acidic residues" evidence="5">
    <location>
        <begin position="1"/>
        <end position="12"/>
    </location>
</feature>
<gene>
    <name evidence="7" type="ORF">NLI96_g3064</name>
</gene>
<proteinExistence type="predicted"/>
<dbReference type="AlphaFoldDB" id="A0AAD5V9K0"/>
<name>A0AAD5V9K0_9APHY</name>
<evidence type="ECO:0000256" key="6">
    <source>
        <dbReference type="SAM" id="Phobius"/>
    </source>
</evidence>
<dbReference type="GO" id="GO:0016020">
    <property type="term" value="C:membrane"/>
    <property type="evidence" value="ECO:0007669"/>
    <property type="project" value="InterPro"/>
</dbReference>
<feature type="transmembrane region" description="Helical" evidence="6">
    <location>
        <begin position="107"/>
        <end position="128"/>
    </location>
</feature>
<protein>
    <submittedName>
        <fullName evidence="7">Uncharacterized protein</fullName>
    </submittedName>
</protein>
<feature type="compositionally biased region" description="Polar residues" evidence="5">
    <location>
        <begin position="13"/>
        <end position="22"/>
    </location>
</feature>
<dbReference type="InterPro" id="IPR003492">
    <property type="entry name" value="Battenin_disease_Cln3"/>
</dbReference>
<keyword evidence="8" id="KW-1185">Reference proteome</keyword>
<evidence type="ECO:0000256" key="3">
    <source>
        <dbReference type="ARBA" id="ARBA00022989"/>
    </source>
</evidence>
<feature type="transmembrane region" description="Helical" evidence="6">
    <location>
        <begin position="38"/>
        <end position="59"/>
    </location>
</feature>
<dbReference type="EMBL" id="JANAWD010000073">
    <property type="protein sequence ID" value="KAJ3488131.1"/>
    <property type="molecule type" value="Genomic_DNA"/>
</dbReference>
<evidence type="ECO:0000256" key="2">
    <source>
        <dbReference type="ARBA" id="ARBA00022692"/>
    </source>
</evidence>
<evidence type="ECO:0000256" key="1">
    <source>
        <dbReference type="ARBA" id="ARBA00004127"/>
    </source>
</evidence>
<evidence type="ECO:0000256" key="5">
    <source>
        <dbReference type="SAM" id="MobiDB-lite"/>
    </source>
</evidence>
<keyword evidence="2 6" id="KW-0812">Transmembrane</keyword>
<keyword evidence="4 6" id="KW-0472">Membrane</keyword>
<comment type="subcellular location">
    <subcellularLocation>
        <location evidence="1">Endomembrane system</location>
        <topology evidence="1">Multi-pass membrane protein</topology>
    </subcellularLocation>
</comment>
<reference evidence="7" key="1">
    <citation type="submission" date="2022-07" db="EMBL/GenBank/DDBJ databases">
        <title>Genome Sequence of Physisporinus lineatus.</title>
        <authorList>
            <person name="Buettner E."/>
        </authorList>
    </citation>
    <scope>NUCLEOTIDE SEQUENCE</scope>
    <source>
        <strain evidence="7">VT162</strain>
    </source>
</reference>
<dbReference type="Proteomes" id="UP001212997">
    <property type="component" value="Unassembled WGS sequence"/>
</dbReference>